<evidence type="ECO:0000256" key="7">
    <source>
        <dbReference type="ARBA" id="ARBA00023065"/>
    </source>
</evidence>
<keyword evidence="4" id="KW-1003">Cell membrane</keyword>
<feature type="transmembrane region" description="Helical" evidence="9">
    <location>
        <begin position="6"/>
        <end position="23"/>
    </location>
</feature>
<keyword evidence="5 9" id="KW-0812">Transmembrane</keyword>
<protein>
    <submittedName>
        <fullName evidence="11">K+/H+ antiporter</fullName>
    </submittedName>
</protein>
<evidence type="ECO:0000313" key="11">
    <source>
        <dbReference type="EMBL" id="GGO47625.1"/>
    </source>
</evidence>
<dbReference type="Gene3D" id="3.30.70.1450">
    <property type="entry name" value="Regulator of K+ conductance, C-terminal domain"/>
    <property type="match status" value="1"/>
</dbReference>
<comment type="caution">
    <text evidence="11">The sequence shown here is derived from an EMBL/GenBank/DDBJ whole genome shotgun (WGS) entry which is preliminary data.</text>
</comment>
<name>A0ABQ2M784_9ACTN</name>
<evidence type="ECO:0000256" key="8">
    <source>
        <dbReference type="ARBA" id="ARBA00023136"/>
    </source>
</evidence>
<organism evidence="11 12">
    <name type="scientific">Streptomyces daqingensis</name>
    <dbReference type="NCBI Taxonomy" id="1472640"/>
    <lineage>
        <taxon>Bacteria</taxon>
        <taxon>Bacillati</taxon>
        <taxon>Actinomycetota</taxon>
        <taxon>Actinomycetes</taxon>
        <taxon>Kitasatosporales</taxon>
        <taxon>Streptomycetaceae</taxon>
        <taxon>Streptomyces</taxon>
    </lineage>
</organism>
<keyword evidence="8 9" id="KW-0472">Membrane</keyword>
<feature type="transmembrane region" description="Helical" evidence="9">
    <location>
        <begin position="271"/>
        <end position="289"/>
    </location>
</feature>
<evidence type="ECO:0000256" key="3">
    <source>
        <dbReference type="ARBA" id="ARBA00022449"/>
    </source>
</evidence>
<feature type="domain" description="RCK C-terminal" evidence="10">
    <location>
        <begin position="400"/>
        <end position="481"/>
    </location>
</feature>
<dbReference type="InterPro" id="IPR006037">
    <property type="entry name" value="RCK_C"/>
</dbReference>
<dbReference type="PANTHER" id="PTHR32507">
    <property type="entry name" value="NA(+)/H(+) ANTIPORTER 1"/>
    <property type="match status" value="1"/>
</dbReference>
<evidence type="ECO:0000256" key="4">
    <source>
        <dbReference type="ARBA" id="ARBA00022475"/>
    </source>
</evidence>
<gene>
    <name evidence="11" type="ORF">GCM10012287_20720</name>
</gene>
<feature type="transmembrane region" description="Helical" evidence="9">
    <location>
        <begin position="93"/>
        <end position="114"/>
    </location>
</feature>
<keyword evidence="2" id="KW-0813">Transport</keyword>
<sequence>MTLQQLYLTLLVGGGVLLASIACARAAGRLGLPSLLLFLAVGVVVGEDGLGLDFDDAQLAQALGTAALAVILVEGGLTTAWEDVKKLLAPAGVLALFGVALSVGVTATGAHLLLGLDWQLALLLGAIISSTDAAATFAVLRTLPLPQRIKGLLEAESGFNDAPTIILVLAFSTAADGLPGAGSVAGSVLYQLSAGGAIGLLVGRLGAAALRHIALPATGLYPLATVGFGIIAFAAGGAVNASGIIAAYLSGLVLGNSKLPHRAATRSFAEGAGWLAQIGLFVMLGLLVTPSELPAVALTAVGVGLVLLLVARPVSVLLCLLPFRVPWREQAFVSWAGLRGAVPIVLATFPIVGGVDGARELLNIVFVLVVIFTLVQGPLLPVIARRLGLIQAGALRDVQVEAAPLDVLDADLLTVSVPPGSRLHGVSVAELRLPPPTVVTLAVRDGTVIVPRQDTVLCVGDELLLVTTPATRDAAERRLRAVGRRGRLARWFGEQGDPEPAADAVGDPR</sequence>
<evidence type="ECO:0000256" key="2">
    <source>
        <dbReference type="ARBA" id="ARBA00022448"/>
    </source>
</evidence>
<dbReference type="InterPro" id="IPR038770">
    <property type="entry name" value="Na+/solute_symporter_sf"/>
</dbReference>
<dbReference type="InterPro" id="IPR036721">
    <property type="entry name" value="RCK_C_sf"/>
</dbReference>
<feature type="transmembrane region" description="Helical" evidence="9">
    <location>
        <begin position="213"/>
        <end position="235"/>
    </location>
</feature>
<dbReference type="RefSeq" id="WP_189036784.1">
    <property type="nucleotide sequence ID" value="NZ_BMMP01000005.1"/>
</dbReference>
<dbReference type="PANTHER" id="PTHR32507:SF7">
    <property type="entry name" value="K(+)_H(+) ANTIPORTER NHAP2"/>
    <property type="match status" value="1"/>
</dbReference>
<dbReference type="Proteomes" id="UP000631535">
    <property type="component" value="Unassembled WGS sequence"/>
</dbReference>
<keyword evidence="3" id="KW-0050">Antiport</keyword>
<evidence type="ECO:0000256" key="9">
    <source>
        <dbReference type="SAM" id="Phobius"/>
    </source>
</evidence>
<evidence type="ECO:0000256" key="5">
    <source>
        <dbReference type="ARBA" id="ARBA00022692"/>
    </source>
</evidence>
<feature type="transmembrane region" description="Helical" evidence="9">
    <location>
        <begin position="332"/>
        <end position="352"/>
    </location>
</feature>
<keyword evidence="7" id="KW-0406">Ion transport</keyword>
<dbReference type="Pfam" id="PF00999">
    <property type="entry name" value="Na_H_Exchanger"/>
    <property type="match status" value="1"/>
</dbReference>
<feature type="transmembrane region" description="Helical" evidence="9">
    <location>
        <begin position="58"/>
        <end position="81"/>
    </location>
</feature>
<accession>A0ABQ2M784</accession>
<dbReference type="Gene3D" id="1.20.1530.20">
    <property type="match status" value="1"/>
</dbReference>
<dbReference type="NCBIfam" id="NF003716">
    <property type="entry name" value="PRK05326.1-3"/>
    <property type="match status" value="1"/>
</dbReference>
<evidence type="ECO:0000313" key="12">
    <source>
        <dbReference type="Proteomes" id="UP000631535"/>
    </source>
</evidence>
<dbReference type="NCBIfam" id="NF003715">
    <property type="entry name" value="PRK05326.1-2"/>
    <property type="match status" value="1"/>
</dbReference>
<dbReference type="Pfam" id="PF02080">
    <property type="entry name" value="TrkA_C"/>
    <property type="match status" value="1"/>
</dbReference>
<dbReference type="SUPFAM" id="SSF116726">
    <property type="entry name" value="TrkA C-terminal domain-like"/>
    <property type="match status" value="1"/>
</dbReference>
<evidence type="ECO:0000259" key="10">
    <source>
        <dbReference type="PROSITE" id="PS51202"/>
    </source>
</evidence>
<proteinExistence type="predicted"/>
<keyword evidence="12" id="KW-1185">Reference proteome</keyword>
<feature type="transmembrane region" description="Helical" evidence="9">
    <location>
        <begin position="295"/>
        <end position="320"/>
    </location>
</feature>
<feature type="transmembrane region" description="Helical" evidence="9">
    <location>
        <begin position="364"/>
        <end position="384"/>
    </location>
</feature>
<keyword evidence="6 9" id="KW-1133">Transmembrane helix</keyword>
<comment type="subcellular location">
    <subcellularLocation>
        <location evidence="1">Cell membrane</location>
        <topology evidence="1">Multi-pass membrane protein</topology>
    </subcellularLocation>
</comment>
<evidence type="ECO:0000256" key="6">
    <source>
        <dbReference type="ARBA" id="ARBA00022989"/>
    </source>
</evidence>
<dbReference type="PROSITE" id="PS51202">
    <property type="entry name" value="RCK_C"/>
    <property type="match status" value="1"/>
</dbReference>
<dbReference type="EMBL" id="BMMP01000005">
    <property type="protein sequence ID" value="GGO47625.1"/>
    <property type="molecule type" value="Genomic_DNA"/>
</dbReference>
<evidence type="ECO:0000256" key="1">
    <source>
        <dbReference type="ARBA" id="ARBA00004651"/>
    </source>
</evidence>
<feature type="transmembrane region" description="Helical" evidence="9">
    <location>
        <begin position="188"/>
        <end position="206"/>
    </location>
</feature>
<reference evidence="12" key="1">
    <citation type="journal article" date="2019" name="Int. J. Syst. Evol. Microbiol.">
        <title>The Global Catalogue of Microorganisms (GCM) 10K type strain sequencing project: providing services to taxonomists for standard genome sequencing and annotation.</title>
        <authorList>
            <consortium name="The Broad Institute Genomics Platform"/>
            <consortium name="The Broad Institute Genome Sequencing Center for Infectious Disease"/>
            <person name="Wu L."/>
            <person name="Ma J."/>
        </authorList>
    </citation>
    <scope>NUCLEOTIDE SEQUENCE [LARGE SCALE GENOMIC DNA]</scope>
    <source>
        <strain evidence="12">CGMCC 4.7178</strain>
    </source>
</reference>
<dbReference type="InterPro" id="IPR006153">
    <property type="entry name" value="Cation/H_exchanger_TM"/>
</dbReference>